<dbReference type="Proteomes" id="UP000252139">
    <property type="component" value="Unassembled WGS sequence"/>
</dbReference>
<comment type="caution">
    <text evidence="1">The sequence shown here is derived from an EMBL/GenBank/DDBJ whole genome shotgun (WGS) entry which is preliminary data.</text>
</comment>
<keyword evidence="2" id="KW-1185">Reference proteome</keyword>
<accession>A0A367K172</accession>
<dbReference type="OrthoDB" id="2275544at2759"/>
<dbReference type="STRING" id="86630.A0A367K172"/>
<gene>
    <name evidence="1" type="ORF">CU097_012629</name>
</gene>
<name>A0A367K172_RHIAZ</name>
<proteinExistence type="predicted"/>
<reference evidence="1 2" key="1">
    <citation type="journal article" date="2018" name="G3 (Bethesda)">
        <title>Phylogenetic and Phylogenomic Definition of Rhizopus Species.</title>
        <authorList>
            <person name="Gryganskyi A.P."/>
            <person name="Golan J."/>
            <person name="Dolatabadi S."/>
            <person name="Mondo S."/>
            <person name="Robb S."/>
            <person name="Idnurm A."/>
            <person name="Muszewska A."/>
            <person name="Steczkiewicz K."/>
            <person name="Masonjones S."/>
            <person name="Liao H.L."/>
            <person name="Gajdeczka M.T."/>
            <person name="Anike F."/>
            <person name="Vuek A."/>
            <person name="Anishchenko I.M."/>
            <person name="Voigt K."/>
            <person name="de Hoog G.S."/>
            <person name="Smith M.E."/>
            <person name="Heitman J."/>
            <person name="Vilgalys R."/>
            <person name="Stajich J.E."/>
        </authorList>
    </citation>
    <scope>NUCLEOTIDE SEQUENCE [LARGE SCALE GENOMIC DNA]</scope>
    <source>
        <strain evidence="1 2">CBS 357.93</strain>
    </source>
</reference>
<evidence type="ECO:0000313" key="2">
    <source>
        <dbReference type="Proteomes" id="UP000252139"/>
    </source>
</evidence>
<protein>
    <submittedName>
        <fullName evidence="1">Uncharacterized protein</fullName>
    </submittedName>
</protein>
<evidence type="ECO:0000313" key="1">
    <source>
        <dbReference type="EMBL" id="RCH95954.1"/>
    </source>
</evidence>
<organism evidence="1 2">
    <name type="scientific">Rhizopus azygosporus</name>
    <name type="common">Rhizopus microsporus var. azygosporus</name>
    <dbReference type="NCBI Taxonomy" id="86630"/>
    <lineage>
        <taxon>Eukaryota</taxon>
        <taxon>Fungi</taxon>
        <taxon>Fungi incertae sedis</taxon>
        <taxon>Mucoromycota</taxon>
        <taxon>Mucoromycotina</taxon>
        <taxon>Mucoromycetes</taxon>
        <taxon>Mucorales</taxon>
        <taxon>Mucorineae</taxon>
        <taxon>Rhizopodaceae</taxon>
        <taxon>Rhizopus</taxon>
    </lineage>
</organism>
<dbReference type="EMBL" id="PJQL01000416">
    <property type="protein sequence ID" value="RCH95954.1"/>
    <property type="molecule type" value="Genomic_DNA"/>
</dbReference>
<dbReference type="AlphaFoldDB" id="A0A367K172"/>
<sequence length="98" mass="11261">MDGFITERQEPDGRIRRKGEMRLVNNTKTIFLKFKLEIYQLLAAKKRGLYRISFIQQQGDAMALAAAVRIVDRTLQVYEQEAELVSAANGWSINRVAM</sequence>